<dbReference type="InterPro" id="IPR015421">
    <property type="entry name" value="PyrdxlP-dep_Trfase_major"/>
</dbReference>
<reference evidence="12 13" key="1">
    <citation type="submission" date="2023-07" db="EMBL/GenBank/DDBJ databases">
        <title>Genomic Encyclopedia of Type Strains, Phase IV (KMG-IV): sequencing the most valuable type-strain genomes for metagenomic binning, comparative biology and taxonomic classification.</title>
        <authorList>
            <person name="Goeker M."/>
        </authorList>
    </citation>
    <scope>NUCLEOTIDE SEQUENCE [LARGE SCALE GENOMIC DNA]</scope>
    <source>
        <strain evidence="12 13">DSM 19619</strain>
    </source>
</reference>
<proteinExistence type="inferred from homology"/>
<dbReference type="PANTHER" id="PTHR11601:SF34">
    <property type="entry name" value="CYSTEINE DESULFURASE"/>
    <property type="match status" value="1"/>
</dbReference>
<dbReference type="SUPFAM" id="SSF53383">
    <property type="entry name" value="PLP-dependent transferases"/>
    <property type="match status" value="1"/>
</dbReference>
<sequence length="393" mass="40396">MTGSRLYLDHNATTPLRPEARAAMLAALDVTGSASSVHAEGRAARRIVEEAREKVASLVGAAAKAVVFVSGATEANATALTPHWRRGPADRPLEHCLVSAVEHASVLAGGRFAPDRVEMLPVDGAGRADLPAWSARMADLRQANERPLVSLMLANNETGVLQPVAALAEAVQAAGGVLHADAAQAAGKIAISMATLRADLLTLSGHKLGGPFGSGALVLASEALHLAEPLIAGGGQERGARAGTENLPAIAGFGAAAEAAARDLAAEAVRQRALQGRLEAGLGRIAPDVVVFGQGAERLPNTICFAVPGIPAETTLMALDLQGVAVSSGSACSSGKVRASHVLKAMAVVPDLASGAIRVSLGRSTAAEDVERFLAVFHRVHRTIYEKRRMRAA</sequence>
<keyword evidence="5 12" id="KW-0808">Transferase</keyword>
<feature type="domain" description="Aminotransferase class V" evidence="11">
    <location>
        <begin position="7"/>
        <end position="373"/>
    </location>
</feature>
<keyword evidence="9" id="KW-0411">Iron-sulfur</keyword>
<dbReference type="PIRSF" id="PIRSF005572">
    <property type="entry name" value="NifS"/>
    <property type="match status" value="1"/>
</dbReference>
<dbReference type="Pfam" id="PF00266">
    <property type="entry name" value="Aminotran_5"/>
    <property type="match status" value="1"/>
</dbReference>
<protein>
    <recommendedName>
        <fullName evidence="4">Cysteine desulfurase</fullName>
    </recommendedName>
</protein>
<dbReference type="Gene3D" id="3.40.640.10">
    <property type="entry name" value="Type I PLP-dependent aspartate aminotransferase-like (Major domain)"/>
    <property type="match status" value="1"/>
</dbReference>
<dbReference type="InterPro" id="IPR000192">
    <property type="entry name" value="Aminotrans_V_dom"/>
</dbReference>
<evidence type="ECO:0000259" key="11">
    <source>
        <dbReference type="Pfam" id="PF00266"/>
    </source>
</evidence>
<evidence type="ECO:0000256" key="6">
    <source>
        <dbReference type="ARBA" id="ARBA00022723"/>
    </source>
</evidence>
<keyword evidence="8" id="KW-0408">Iron</keyword>
<dbReference type="GO" id="GO:0031071">
    <property type="term" value="F:cysteine desulfurase activity"/>
    <property type="evidence" value="ECO:0007669"/>
    <property type="project" value="UniProtKB-EC"/>
</dbReference>
<evidence type="ECO:0000313" key="13">
    <source>
        <dbReference type="Proteomes" id="UP001242480"/>
    </source>
</evidence>
<evidence type="ECO:0000256" key="8">
    <source>
        <dbReference type="ARBA" id="ARBA00023004"/>
    </source>
</evidence>
<comment type="cofactor">
    <cofactor evidence="1">
        <name>pyridoxal 5'-phosphate</name>
        <dbReference type="ChEBI" id="CHEBI:597326"/>
    </cofactor>
</comment>
<comment type="caution">
    <text evidence="12">The sequence shown here is derived from an EMBL/GenBank/DDBJ whole genome shotgun (WGS) entry which is preliminary data.</text>
</comment>
<organism evidence="12 13">
    <name type="scientific">Labrys wisconsinensis</name>
    <dbReference type="NCBI Taxonomy" id="425677"/>
    <lineage>
        <taxon>Bacteria</taxon>
        <taxon>Pseudomonadati</taxon>
        <taxon>Pseudomonadota</taxon>
        <taxon>Alphaproteobacteria</taxon>
        <taxon>Hyphomicrobiales</taxon>
        <taxon>Xanthobacteraceae</taxon>
        <taxon>Labrys</taxon>
    </lineage>
</organism>
<evidence type="ECO:0000256" key="10">
    <source>
        <dbReference type="ARBA" id="ARBA00050776"/>
    </source>
</evidence>
<dbReference type="PANTHER" id="PTHR11601">
    <property type="entry name" value="CYSTEINE DESULFURYLASE FAMILY MEMBER"/>
    <property type="match status" value="1"/>
</dbReference>
<evidence type="ECO:0000256" key="5">
    <source>
        <dbReference type="ARBA" id="ARBA00022679"/>
    </source>
</evidence>
<evidence type="ECO:0000256" key="3">
    <source>
        <dbReference type="ARBA" id="ARBA00006490"/>
    </source>
</evidence>
<keyword evidence="7" id="KW-0663">Pyridoxal phosphate</keyword>
<keyword evidence="6" id="KW-0479">Metal-binding</keyword>
<keyword evidence="13" id="KW-1185">Reference proteome</keyword>
<evidence type="ECO:0000313" key="12">
    <source>
        <dbReference type="EMBL" id="MDQ0468857.1"/>
    </source>
</evidence>
<evidence type="ECO:0000256" key="9">
    <source>
        <dbReference type="ARBA" id="ARBA00023014"/>
    </source>
</evidence>
<dbReference type="EMBL" id="JAUSVX010000002">
    <property type="protein sequence ID" value="MDQ0468857.1"/>
    <property type="molecule type" value="Genomic_DNA"/>
</dbReference>
<comment type="function">
    <text evidence="2">Catalyzes the removal of elemental sulfur atoms from cysteine to produce alanine. Seems to participate in the biosynthesis of the nitrogenase metalloclusters by providing the inorganic sulfur required for the Fe-S core formation.</text>
</comment>
<comment type="similarity">
    <text evidence="3">Belongs to the class-V pyridoxal-phosphate-dependent aminotransferase family. NifS/IscS subfamily.</text>
</comment>
<dbReference type="RefSeq" id="WP_307270619.1">
    <property type="nucleotide sequence ID" value="NZ_JAUSVX010000002.1"/>
</dbReference>
<evidence type="ECO:0000256" key="1">
    <source>
        <dbReference type="ARBA" id="ARBA00001933"/>
    </source>
</evidence>
<name>A0ABU0J6N1_9HYPH</name>
<evidence type="ECO:0000256" key="7">
    <source>
        <dbReference type="ARBA" id="ARBA00022898"/>
    </source>
</evidence>
<dbReference type="InterPro" id="IPR015422">
    <property type="entry name" value="PyrdxlP-dep_Trfase_small"/>
</dbReference>
<dbReference type="Gene3D" id="3.90.1150.10">
    <property type="entry name" value="Aspartate Aminotransferase, domain 1"/>
    <property type="match status" value="1"/>
</dbReference>
<accession>A0ABU0J6N1</accession>
<gene>
    <name evidence="12" type="ORF">QO011_001857</name>
</gene>
<dbReference type="InterPro" id="IPR015424">
    <property type="entry name" value="PyrdxlP-dep_Trfase"/>
</dbReference>
<dbReference type="Gene3D" id="1.10.260.50">
    <property type="match status" value="1"/>
</dbReference>
<evidence type="ECO:0000256" key="4">
    <source>
        <dbReference type="ARBA" id="ARBA00013558"/>
    </source>
</evidence>
<dbReference type="InterPro" id="IPR016454">
    <property type="entry name" value="Cysteine_dSase"/>
</dbReference>
<dbReference type="Proteomes" id="UP001242480">
    <property type="component" value="Unassembled WGS sequence"/>
</dbReference>
<evidence type="ECO:0000256" key="2">
    <source>
        <dbReference type="ARBA" id="ARBA00003120"/>
    </source>
</evidence>
<comment type="catalytic activity">
    <reaction evidence="10">
        <text>(sulfur carrier)-H + L-cysteine = (sulfur carrier)-SH + L-alanine</text>
        <dbReference type="Rhea" id="RHEA:43892"/>
        <dbReference type="Rhea" id="RHEA-COMP:14737"/>
        <dbReference type="Rhea" id="RHEA-COMP:14739"/>
        <dbReference type="ChEBI" id="CHEBI:29917"/>
        <dbReference type="ChEBI" id="CHEBI:35235"/>
        <dbReference type="ChEBI" id="CHEBI:57972"/>
        <dbReference type="ChEBI" id="CHEBI:64428"/>
        <dbReference type="EC" id="2.8.1.7"/>
    </reaction>
</comment>